<reference evidence="2" key="1">
    <citation type="journal article" date="2021" name="bioRxiv">
        <title>Whole Genome Assembly and Annotation of Northern Wild Rice, Zizania palustris L., Supports a Whole Genome Duplication in the Zizania Genus.</title>
        <authorList>
            <person name="Haas M."/>
            <person name="Kono T."/>
            <person name="Macchietto M."/>
            <person name="Millas R."/>
            <person name="McGilp L."/>
            <person name="Shao M."/>
            <person name="Duquette J."/>
            <person name="Hirsch C.N."/>
            <person name="Kimball J."/>
        </authorList>
    </citation>
    <scope>NUCLEOTIDE SEQUENCE</scope>
    <source>
        <tissue evidence="2">Fresh leaf tissue</tissue>
    </source>
</reference>
<evidence type="ECO:0000256" key="1">
    <source>
        <dbReference type="SAM" id="MobiDB-lite"/>
    </source>
</evidence>
<dbReference type="AlphaFoldDB" id="A0A8J5SXG1"/>
<evidence type="ECO:0000313" key="2">
    <source>
        <dbReference type="EMBL" id="KAG8082588.1"/>
    </source>
</evidence>
<accession>A0A8J5SXG1</accession>
<name>A0A8J5SXG1_ZIZPA</name>
<proteinExistence type="predicted"/>
<protein>
    <submittedName>
        <fullName evidence="2">Uncharacterized protein</fullName>
    </submittedName>
</protein>
<organism evidence="2 3">
    <name type="scientific">Zizania palustris</name>
    <name type="common">Northern wild rice</name>
    <dbReference type="NCBI Taxonomy" id="103762"/>
    <lineage>
        <taxon>Eukaryota</taxon>
        <taxon>Viridiplantae</taxon>
        <taxon>Streptophyta</taxon>
        <taxon>Embryophyta</taxon>
        <taxon>Tracheophyta</taxon>
        <taxon>Spermatophyta</taxon>
        <taxon>Magnoliopsida</taxon>
        <taxon>Liliopsida</taxon>
        <taxon>Poales</taxon>
        <taxon>Poaceae</taxon>
        <taxon>BOP clade</taxon>
        <taxon>Oryzoideae</taxon>
        <taxon>Oryzeae</taxon>
        <taxon>Zizaniinae</taxon>
        <taxon>Zizania</taxon>
    </lineage>
</organism>
<keyword evidence="3" id="KW-1185">Reference proteome</keyword>
<dbReference type="EMBL" id="JAAALK010000086">
    <property type="protein sequence ID" value="KAG8082588.1"/>
    <property type="molecule type" value="Genomic_DNA"/>
</dbReference>
<evidence type="ECO:0000313" key="3">
    <source>
        <dbReference type="Proteomes" id="UP000729402"/>
    </source>
</evidence>
<gene>
    <name evidence="2" type="ORF">GUJ93_ZPchr0014g46673</name>
</gene>
<sequence>MPTRIRRARFPNTRRLVAAWRHSTPAGERIGGVGRLYRYHQISRPAGSHPSHDGARLAPSSSADARTAEVLHASPALRPELRYARRLFLHAASNYDHVIDRSPDAEAALPLSGWPPWRWRSLPVLLRRFEARVPKCAALPLLSKDPLRGSKPSLMLRFQPPSRRPPELRLKAFKCSYDALKRGFRSVQCSPSQAKTL</sequence>
<feature type="region of interest" description="Disordered" evidence="1">
    <location>
        <begin position="44"/>
        <end position="63"/>
    </location>
</feature>
<dbReference type="Proteomes" id="UP000729402">
    <property type="component" value="Unassembled WGS sequence"/>
</dbReference>
<comment type="caution">
    <text evidence="2">The sequence shown here is derived from an EMBL/GenBank/DDBJ whole genome shotgun (WGS) entry which is preliminary data.</text>
</comment>
<reference evidence="2" key="2">
    <citation type="submission" date="2021-02" db="EMBL/GenBank/DDBJ databases">
        <authorList>
            <person name="Kimball J.A."/>
            <person name="Haas M.W."/>
            <person name="Macchietto M."/>
            <person name="Kono T."/>
            <person name="Duquette J."/>
            <person name="Shao M."/>
        </authorList>
    </citation>
    <scope>NUCLEOTIDE SEQUENCE</scope>
    <source>
        <tissue evidence="2">Fresh leaf tissue</tissue>
    </source>
</reference>